<keyword evidence="1" id="KW-0489">Methyltransferase</keyword>
<dbReference type="AlphaFoldDB" id="A0A376LML5"/>
<proteinExistence type="predicted"/>
<dbReference type="Gene3D" id="3.40.50.150">
    <property type="entry name" value="Vaccinia Virus protein VP39"/>
    <property type="match status" value="1"/>
</dbReference>
<dbReference type="EC" id="2.1.1.187" evidence="1"/>
<dbReference type="EMBL" id="UGAB01000002">
    <property type="protein sequence ID" value="STF45518.1"/>
    <property type="molecule type" value="Genomic_DNA"/>
</dbReference>
<accession>A0A376LML5</accession>
<organism evidence="1 2">
    <name type="scientific">Escherichia coli</name>
    <dbReference type="NCBI Taxonomy" id="562"/>
    <lineage>
        <taxon>Bacteria</taxon>
        <taxon>Pseudomonadati</taxon>
        <taxon>Pseudomonadota</taxon>
        <taxon>Gammaproteobacteria</taxon>
        <taxon>Enterobacterales</taxon>
        <taxon>Enterobacteriaceae</taxon>
        <taxon>Escherichia</taxon>
    </lineage>
</organism>
<sequence length="77" mass="9319">MKYIFMHHMQNNWKVLHYSRVMSCVIRCVLRGDEAVALLQMTPFAWRAKPEVWQTLAAKEVFDCQTDFNIHLWQRSY</sequence>
<evidence type="ECO:0000313" key="1">
    <source>
        <dbReference type="EMBL" id="STF45518.1"/>
    </source>
</evidence>
<evidence type="ECO:0000313" key="2">
    <source>
        <dbReference type="Proteomes" id="UP000254877"/>
    </source>
</evidence>
<keyword evidence="1" id="KW-0808">Transferase</keyword>
<dbReference type="Proteomes" id="UP000254877">
    <property type="component" value="Unassembled WGS sequence"/>
</dbReference>
<name>A0A376LML5_ECOLX</name>
<protein>
    <submittedName>
        <fullName evidence="1">Ribosomal RNA large subunit methyltransferase A</fullName>
        <ecNumber evidence="1">2.1.1.187</ecNumber>
    </submittedName>
</protein>
<dbReference type="InterPro" id="IPR029063">
    <property type="entry name" value="SAM-dependent_MTases_sf"/>
</dbReference>
<gene>
    <name evidence="1" type="primary">rrmA_2</name>
    <name evidence="1" type="ORF">NCTC7928_06300</name>
</gene>
<dbReference type="GO" id="GO:0052911">
    <property type="term" value="F:23S rRNA (guanine(745)-N(1))-methyltransferase activity"/>
    <property type="evidence" value="ECO:0007669"/>
    <property type="project" value="UniProtKB-EC"/>
</dbReference>
<reference evidence="1 2" key="1">
    <citation type="submission" date="2018-06" db="EMBL/GenBank/DDBJ databases">
        <authorList>
            <consortium name="Pathogen Informatics"/>
            <person name="Doyle S."/>
        </authorList>
    </citation>
    <scope>NUCLEOTIDE SEQUENCE [LARGE SCALE GENOMIC DNA]</scope>
    <source>
        <strain evidence="1 2">NCTC7928</strain>
    </source>
</reference>